<name>A0AAE0Z7N5_9GAST</name>
<comment type="caution">
    <text evidence="10">The sequence shown here is derived from an EMBL/GenBank/DDBJ whole genome shotgun (WGS) entry which is preliminary data.</text>
</comment>
<reference evidence="10" key="1">
    <citation type="journal article" date="2023" name="G3 (Bethesda)">
        <title>A reference genome for the long-term kleptoplast-retaining sea slug Elysia crispata morphotype clarki.</title>
        <authorList>
            <person name="Eastman K.E."/>
            <person name="Pendleton A.L."/>
            <person name="Shaikh M.A."/>
            <person name="Suttiyut T."/>
            <person name="Ogas R."/>
            <person name="Tomko P."/>
            <person name="Gavelis G."/>
            <person name="Widhalm J.R."/>
            <person name="Wisecaver J.H."/>
        </authorList>
    </citation>
    <scope>NUCLEOTIDE SEQUENCE</scope>
    <source>
        <strain evidence="10">ECLA1</strain>
    </source>
</reference>
<dbReference type="InterPro" id="IPR001128">
    <property type="entry name" value="Cyt_P450"/>
</dbReference>
<comment type="cofactor">
    <cofactor evidence="7">
        <name>heme</name>
        <dbReference type="ChEBI" id="CHEBI:30413"/>
    </cofactor>
</comment>
<dbReference type="GO" id="GO:0016125">
    <property type="term" value="P:sterol metabolic process"/>
    <property type="evidence" value="ECO:0007669"/>
    <property type="project" value="TreeGrafter"/>
</dbReference>
<keyword evidence="5 7" id="KW-0408">Iron</keyword>
<dbReference type="InterPro" id="IPR036396">
    <property type="entry name" value="Cyt_P450_sf"/>
</dbReference>
<dbReference type="PROSITE" id="PS00086">
    <property type="entry name" value="CYTOCHROME_P450"/>
    <property type="match status" value="1"/>
</dbReference>
<keyword evidence="11" id="KW-1185">Reference proteome</keyword>
<dbReference type="Proteomes" id="UP001283361">
    <property type="component" value="Unassembled WGS sequence"/>
</dbReference>
<dbReference type="InterPro" id="IPR002401">
    <property type="entry name" value="Cyt_P450_E_grp-I"/>
</dbReference>
<evidence type="ECO:0000256" key="6">
    <source>
        <dbReference type="ARBA" id="ARBA00023033"/>
    </source>
</evidence>
<feature type="region of interest" description="Disordered" evidence="9">
    <location>
        <begin position="299"/>
        <end position="320"/>
    </location>
</feature>
<evidence type="ECO:0008006" key="12">
    <source>
        <dbReference type="Google" id="ProtNLM"/>
    </source>
</evidence>
<dbReference type="GO" id="GO:0005506">
    <property type="term" value="F:iron ion binding"/>
    <property type="evidence" value="ECO:0007669"/>
    <property type="project" value="InterPro"/>
</dbReference>
<evidence type="ECO:0000256" key="8">
    <source>
        <dbReference type="RuleBase" id="RU000461"/>
    </source>
</evidence>
<evidence type="ECO:0000313" key="11">
    <source>
        <dbReference type="Proteomes" id="UP001283361"/>
    </source>
</evidence>
<keyword evidence="4 8" id="KW-0560">Oxidoreductase</keyword>
<dbReference type="Gene3D" id="1.10.630.10">
    <property type="entry name" value="Cytochrome P450"/>
    <property type="match status" value="1"/>
</dbReference>
<dbReference type="Pfam" id="PF00067">
    <property type="entry name" value="p450"/>
    <property type="match status" value="1"/>
</dbReference>
<feature type="binding site" description="axial binding residue" evidence="7">
    <location>
        <position position="482"/>
    </location>
    <ligand>
        <name>heme</name>
        <dbReference type="ChEBI" id="CHEBI:30413"/>
    </ligand>
    <ligandPart>
        <name>Fe</name>
        <dbReference type="ChEBI" id="CHEBI:18248"/>
    </ligandPart>
</feature>
<keyword evidence="3 7" id="KW-0479">Metal-binding</keyword>
<dbReference type="GO" id="GO:0016705">
    <property type="term" value="F:oxidoreductase activity, acting on paired donors, with incorporation or reduction of molecular oxygen"/>
    <property type="evidence" value="ECO:0007669"/>
    <property type="project" value="InterPro"/>
</dbReference>
<dbReference type="AlphaFoldDB" id="A0AAE0Z7N5"/>
<dbReference type="PANTHER" id="PTHR24286:SF384">
    <property type="entry name" value="P450, PUTATIVE (EUROFUNG)-RELATED"/>
    <property type="match status" value="1"/>
</dbReference>
<evidence type="ECO:0000256" key="4">
    <source>
        <dbReference type="ARBA" id="ARBA00023002"/>
    </source>
</evidence>
<comment type="similarity">
    <text evidence="1 8">Belongs to the cytochrome P450 family.</text>
</comment>
<dbReference type="InterPro" id="IPR017972">
    <property type="entry name" value="Cyt_P450_CS"/>
</dbReference>
<dbReference type="EMBL" id="JAWDGP010004466">
    <property type="protein sequence ID" value="KAK3764170.1"/>
    <property type="molecule type" value="Genomic_DNA"/>
</dbReference>
<evidence type="ECO:0000256" key="5">
    <source>
        <dbReference type="ARBA" id="ARBA00023004"/>
    </source>
</evidence>
<organism evidence="10 11">
    <name type="scientific">Elysia crispata</name>
    <name type="common">lettuce slug</name>
    <dbReference type="NCBI Taxonomy" id="231223"/>
    <lineage>
        <taxon>Eukaryota</taxon>
        <taxon>Metazoa</taxon>
        <taxon>Spiralia</taxon>
        <taxon>Lophotrochozoa</taxon>
        <taxon>Mollusca</taxon>
        <taxon>Gastropoda</taxon>
        <taxon>Heterobranchia</taxon>
        <taxon>Euthyneura</taxon>
        <taxon>Panpulmonata</taxon>
        <taxon>Sacoglossa</taxon>
        <taxon>Placobranchoidea</taxon>
        <taxon>Plakobranchidae</taxon>
        <taxon>Elysia</taxon>
    </lineage>
</organism>
<dbReference type="PRINTS" id="PR00385">
    <property type="entry name" value="P450"/>
</dbReference>
<evidence type="ECO:0000256" key="2">
    <source>
        <dbReference type="ARBA" id="ARBA00022617"/>
    </source>
</evidence>
<dbReference type="GO" id="GO:0020037">
    <property type="term" value="F:heme binding"/>
    <property type="evidence" value="ECO:0007669"/>
    <property type="project" value="InterPro"/>
</dbReference>
<feature type="compositionally biased region" description="Basic and acidic residues" evidence="9">
    <location>
        <begin position="299"/>
        <end position="318"/>
    </location>
</feature>
<evidence type="ECO:0000256" key="1">
    <source>
        <dbReference type="ARBA" id="ARBA00010617"/>
    </source>
</evidence>
<dbReference type="SUPFAM" id="SSF48264">
    <property type="entry name" value="Cytochrome P450"/>
    <property type="match status" value="1"/>
</dbReference>
<dbReference type="PRINTS" id="PR00463">
    <property type="entry name" value="EP450I"/>
</dbReference>
<evidence type="ECO:0000313" key="10">
    <source>
        <dbReference type="EMBL" id="KAK3764170.1"/>
    </source>
</evidence>
<evidence type="ECO:0000256" key="7">
    <source>
        <dbReference type="PIRSR" id="PIRSR602401-1"/>
    </source>
</evidence>
<sequence>MEAFFESSLIQHPLQLLTWGSNAVTEASLLTSVLATLACGLFTVFLSTFLWRWHFENCRDPSSSLPLPPGSFGWPVVGETLHYLREGMTDFVSNRRPKDGVFKTHLLGSPMVRVDSDQKISQLASKEPHGLASSLPQSTRFIFGENGVSVVSGKDHASMKKNLRQAFAPVRLRDYLPIVQDCIRRHVTSWAQGADENKMLGFKACQRLVCDLILETVVGCTRDQDPDGKVREAFVICNDNMFCVPLAIPGTTFYKVKQARQVVVDFAKARIEAASSSDKDYVSVLDVLLTHQGKSAEALPKDGAEENLREDSDEKSSENGRLSEIQLIDNAVTIMLAGTDTVTSALCSILKLLGKYPEKLAAFRKELESQDLLDSGRDDDLSFELIQSMTYLQAVNKEVLRLLPPVAGMFRSTKKTVEIEGCQIPANWRVLYGVSSMHMVTEAFTDRENFVPERWLDPNLEKQLKNEYPCSYLPFGIGSRMCLGRELAQLEMSVFAIEVARLIDWTLLNPDARRVLRPIEKPFDDLPVAVRRRK</sequence>
<dbReference type="GO" id="GO:0004497">
    <property type="term" value="F:monooxygenase activity"/>
    <property type="evidence" value="ECO:0007669"/>
    <property type="project" value="UniProtKB-KW"/>
</dbReference>
<keyword evidence="2 7" id="KW-0349">Heme</keyword>
<gene>
    <name evidence="10" type="ORF">RRG08_044099</name>
</gene>
<evidence type="ECO:0000256" key="9">
    <source>
        <dbReference type="SAM" id="MobiDB-lite"/>
    </source>
</evidence>
<protein>
    <recommendedName>
        <fullName evidence="12">Cytochrome P450</fullName>
    </recommendedName>
</protein>
<keyword evidence="6 8" id="KW-0503">Monooxygenase</keyword>
<evidence type="ECO:0000256" key="3">
    <source>
        <dbReference type="ARBA" id="ARBA00022723"/>
    </source>
</evidence>
<proteinExistence type="inferred from homology"/>
<accession>A0AAE0Z7N5</accession>
<dbReference type="PANTHER" id="PTHR24286">
    <property type="entry name" value="CYTOCHROME P450 26"/>
    <property type="match status" value="1"/>
</dbReference>